<comment type="function">
    <text evidence="1">General (non sugar-specific) component of the phosphoenolpyruvate-dependent sugar phosphotransferase system (sugar PTS). This major carbohydrate active-transport system catalyzes the phosphorylation of incoming sugar substrates concomitantly with their translocation across the cell membrane. The phosphoryl group from phosphoenolpyruvate (PEP) is transferred to the phosphoryl carrier protein HPr by enzyme I. Phospho-HPr then transfers it to the PTS EIIA domain.</text>
</comment>
<reference evidence="8" key="1">
    <citation type="submission" date="2016-10" db="EMBL/GenBank/DDBJ databases">
        <authorList>
            <person name="Varghese N."/>
            <person name="Submissions S."/>
        </authorList>
    </citation>
    <scope>NUCLEOTIDE SEQUENCE [LARGE SCALE GENOMIC DNA]</scope>
    <source>
        <strain evidence="8">CGMCC 1.1761</strain>
    </source>
</reference>
<dbReference type="EMBL" id="FMTP01000003">
    <property type="protein sequence ID" value="SCW69209.1"/>
    <property type="molecule type" value="Genomic_DNA"/>
</dbReference>
<organism evidence="7 8">
    <name type="scientific">Ancylobacter rudongensis</name>
    <dbReference type="NCBI Taxonomy" id="177413"/>
    <lineage>
        <taxon>Bacteria</taxon>
        <taxon>Pseudomonadati</taxon>
        <taxon>Pseudomonadota</taxon>
        <taxon>Alphaproteobacteria</taxon>
        <taxon>Hyphomicrobiales</taxon>
        <taxon>Xanthobacteraceae</taxon>
        <taxon>Ancylobacter</taxon>
    </lineage>
</organism>
<protein>
    <recommendedName>
        <fullName evidence="2">Phosphocarrier protein HPr</fullName>
    </recommendedName>
    <alternativeName>
        <fullName evidence="5">Histidine-containing protein</fullName>
    </alternativeName>
</protein>
<keyword evidence="3" id="KW-0813">Transport</keyword>
<dbReference type="SUPFAM" id="SSF55594">
    <property type="entry name" value="HPr-like"/>
    <property type="match status" value="1"/>
</dbReference>
<evidence type="ECO:0000259" key="6">
    <source>
        <dbReference type="PROSITE" id="PS51350"/>
    </source>
</evidence>
<dbReference type="RefSeq" id="WP_091439368.1">
    <property type="nucleotide sequence ID" value="NZ_FMTP01000003.1"/>
</dbReference>
<evidence type="ECO:0000256" key="4">
    <source>
        <dbReference type="ARBA" id="ARBA00022597"/>
    </source>
</evidence>
<dbReference type="STRING" id="177413.SAMN05660859_2259"/>
<evidence type="ECO:0000256" key="2">
    <source>
        <dbReference type="ARBA" id="ARBA00020422"/>
    </source>
</evidence>
<dbReference type="PROSITE" id="PS00369">
    <property type="entry name" value="PTS_HPR_HIS"/>
    <property type="match status" value="1"/>
</dbReference>
<dbReference type="InterPro" id="IPR035895">
    <property type="entry name" value="HPr-like_sf"/>
</dbReference>
<accession>A0A1G4SLM8</accession>
<dbReference type="PRINTS" id="PR00107">
    <property type="entry name" value="PHOSPHOCPHPR"/>
</dbReference>
<dbReference type="PROSITE" id="PS51350">
    <property type="entry name" value="PTS_HPR_DOM"/>
    <property type="match status" value="1"/>
</dbReference>
<evidence type="ECO:0000256" key="1">
    <source>
        <dbReference type="ARBA" id="ARBA00003681"/>
    </source>
</evidence>
<dbReference type="CDD" id="cd00367">
    <property type="entry name" value="PTS-HPr_like"/>
    <property type="match status" value="1"/>
</dbReference>
<evidence type="ECO:0000256" key="5">
    <source>
        <dbReference type="ARBA" id="ARBA00033055"/>
    </source>
</evidence>
<dbReference type="NCBIfam" id="TIGR01003">
    <property type="entry name" value="PTS_HPr_family"/>
    <property type="match status" value="1"/>
</dbReference>
<dbReference type="AlphaFoldDB" id="A0A1G4SLM8"/>
<dbReference type="PANTHER" id="PTHR33705">
    <property type="entry name" value="PHOSPHOCARRIER PROTEIN HPR"/>
    <property type="match status" value="1"/>
</dbReference>
<evidence type="ECO:0000313" key="8">
    <source>
        <dbReference type="Proteomes" id="UP000198889"/>
    </source>
</evidence>
<evidence type="ECO:0000313" key="7">
    <source>
        <dbReference type="EMBL" id="SCW69209.1"/>
    </source>
</evidence>
<proteinExistence type="predicted"/>
<keyword evidence="4" id="KW-0762">Sugar transport</keyword>
<gene>
    <name evidence="7" type="ORF">SAMN05660859_2259</name>
</gene>
<dbReference type="Gene3D" id="3.30.1340.10">
    <property type="entry name" value="HPr-like"/>
    <property type="match status" value="1"/>
</dbReference>
<dbReference type="InterPro" id="IPR050399">
    <property type="entry name" value="HPr"/>
</dbReference>
<keyword evidence="8" id="KW-1185">Reference proteome</keyword>
<dbReference type="InterPro" id="IPR001020">
    <property type="entry name" value="PTS_HPr_His_P_site"/>
</dbReference>
<dbReference type="PANTHER" id="PTHR33705:SF1">
    <property type="entry name" value="PHOSPHOCARRIER PROTEIN HPR"/>
    <property type="match status" value="1"/>
</dbReference>
<dbReference type="Proteomes" id="UP000198889">
    <property type="component" value="Unassembled WGS sequence"/>
</dbReference>
<dbReference type="InterPro" id="IPR000032">
    <property type="entry name" value="HPr-like"/>
</dbReference>
<dbReference type="Pfam" id="PF00381">
    <property type="entry name" value="PTS-HPr"/>
    <property type="match status" value="1"/>
</dbReference>
<evidence type="ECO:0000256" key="3">
    <source>
        <dbReference type="ARBA" id="ARBA00022448"/>
    </source>
</evidence>
<feature type="domain" description="HPr" evidence="6">
    <location>
        <begin position="15"/>
        <end position="104"/>
    </location>
</feature>
<sequence>MAEPAPLIGRPSTHRCQAEVEVTHGVGLHARPSVAFTRLAKTFPCTIEVAVDGSGDWLNGKSIVKIIGARIRRGTKMRIRAEGARAEEAVAALSGLVRRDFDEDRKQGRADGRPV</sequence>
<name>A0A1G4SLM8_9HYPH</name>